<proteinExistence type="predicted"/>
<evidence type="ECO:0000313" key="2">
    <source>
        <dbReference type="EMBL" id="CAG8853215.1"/>
    </source>
</evidence>
<gene>
    <name evidence="2" type="ORF">GMARGA_LOCUS42036</name>
</gene>
<keyword evidence="1" id="KW-1133">Transmembrane helix</keyword>
<name>A0ABN7XF20_GIGMA</name>
<keyword evidence="1" id="KW-0472">Membrane</keyword>
<accession>A0ABN7XF20</accession>
<dbReference type="Proteomes" id="UP000789901">
    <property type="component" value="Unassembled WGS sequence"/>
</dbReference>
<protein>
    <submittedName>
        <fullName evidence="2">45425_t:CDS:1</fullName>
    </submittedName>
</protein>
<sequence length="44" mass="5302">AEDISVKDDKTNDIIVTIKNFLYELKWEVFKLLLLLWIVLLHMQ</sequence>
<keyword evidence="1" id="KW-0812">Transmembrane</keyword>
<evidence type="ECO:0000313" key="3">
    <source>
        <dbReference type="Proteomes" id="UP000789901"/>
    </source>
</evidence>
<dbReference type="EMBL" id="CAJVQB010121420">
    <property type="protein sequence ID" value="CAG8853215.1"/>
    <property type="molecule type" value="Genomic_DNA"/>
</dbReference>
<evidence type="ECO:0000256" key="1">
    <source>
        <dbReference type="SAM" id="Phobius"/>
    </source>
</evidence>
<reference evidence="2 3" key="1">
    <citation type="submission" date="2021-06" db="EMBL/GenBank/DDBJ databases">
        <authorList>
            <person name="Kallberg Y."/>
            <person name="Tangrot J."/>
            <person name="Rosling A."/>
        </authorList>
    </citation>
    <scope>NUCLEOTIDE SEQUENCE [LARGE SCALE GENOMIC DNA]</scope>
    <source>
        <strain evidence="2 3">120-4 pot B 10/14</strain>
    </source>
</reference>
<organism evidence="2 3">
    <name type="scientific">Gigaspora margarita</name>
    <dbReference type="NCBI Taxonomy" id="4874"/>
    <lineage>
        <taxon>Eukaryota</taxon>
        <taxon>Fungi</taxon>
        <taxon>Fungi incertae sedis</taxon>
        <taxon>Mucoromycota</taxon>
        <taxon>Glomeromycotina</taxon>
        <taxon>Glomeromycetes</taxon>
        <taxon>Diversisporales</taxon>
        <taxon>Gigasporaceae</taxon>
        <taxon>Gigaspora</taxon>
    </lineage>
</organism>
<keyword evidence="3" id="KW-1185">Reference proteome</keyword>
<feature type="transmembrane region" description="Helical" evidence="1">
    <location>
        <begin position="25"/>
        <end position="43"/>
    </location>
</feature>
<feature type="non-terminal residue" evidence="2">
    <location>
        <position position="1"/>
    </location>
</feature>
<comment type="caution">
    <text evidence="2">The sequence shown here is derived from an EMBL/GenBank/DDBJ whole genome shotgun (WGS) entry which is preliminary data.</text>
</comment>